<dbReference type="EMBL" id="PDOC01000001">
    <property type="protein sequence ID" value="PIL46957.1"/>
    <property type="molecule type" value="Genomic_DNA"/>
</dbReference>
<dbReference type="AlphaFoldDB" id="A0A2G8TLM6"/>
<keyword evidence="4" id="KW-1185">Reference proteome</keyword>
<dbReference type="NCBIfam" id="TIGR02595">
    <property type="entry name" value="PEP_CTERM"/>
    <property type="match status" value="1"/>
</dbReference>
<protein>
    <recommendedName>
        <fullName evidence="2">Ice-binding protein C-terminal domain-containing protein</fullName>
    </recommendedName>
</protein>
<comment type="caution">
    <text evidence="3">The sequence shown here is derived from an EMBL/GenBank/DDBJ whole genome shotgun (WGS) entry which is preliminary data.</text>
</comment>
<reference evidence="3 4" key="1">
    <citation type="submission" date="2017-10" db="EMBL/GenBank/DDBJ databases">
        <title>Massilia psychrophilum sp. nov., a novel purple-pigmented bacterium isolated from Tianshan glacier, Xinjiang Municipality, China.</title>
        <authorList>
            <person name="Wang H."/>
        </authorList>
    </citation>
    <scope>NUCLEOTIDE SEQUENCE [LARGE SCALE GENOMIC DNA]</scope>
    <source>
        <strain evidence="3 4">JCM 30074</strain>
    </source>
</reference>
<accession>A0A2G8TLM6</accession>
<evidence type="ECO:0000259" key="2">
    <source>
        <dbReference type="Pfam" id="PF07589"/>
    </source>
</evidence>
<name>A0A2G8TLM6_9BURK</name>
<evidence type="ECO:0000313" key="4">
    <source>
        <dbReference type="Proteomes" id="UP000230390"/>
    </source>
</evidence>
<dbReference type="RefSeq" id="WP_099786760.1">
    <property type="nucleotide sequence ID" value="NZ_JBHLYV010000100.1"/>
</dbReference>
<feature type="signal peptide" evidence="1">
    <location>
        <begin position="1"/>
        <end position="23"/>
    </location>
</feature>
<dbReference type="Pfam" id="PF07589">
    <property type="entry name" value="PEP-CTERM"/>
    <property type="match status" value="1"/>
</dbReference>
<dbReference type="OrthoDB" id="5762321at2"/>
<gene>
    <name evidence="3" type="ORF">CR105_02070</name>
</gene>
<dbReference type="Proteomes" id="UP000230390">
    <property type="component" value="Unassembled WGS sequence"/>
</dbReference>
<feature type="domain" description="Ice-binding protein C-terminal" evidence="2">
    <location>
        <begin position="225"/>
        <end position="245"/>
    </location>
</feature>
<feature type="chain" id="PRO_5013890104" description="Ice-binding protein C-terminal domain-containing protein" evidence="1">
    <location>
        <begin position="24"/>
        <end position="254"/>
    </location>
</feature>
<evidence type="ECO:0000256" key="1">
    <source>
        <dbReference type="SAM" id="SignalP"/>
    </source>
</evidence>
<dbReference type="InterPro" id="IPR013424">
    <property type="entry name" value="Ice-binding_C"/>
</dbReference>
<organism evidence="3 4">
    <name type="scientific">Massilia eurypsychrophila</name>
    <dbReference type="NCBI Taxonomy" id="1485217"/>
    <lineage>
        <taxon>Bacteria</taxon>
        <taxon>Pseudomonadati</taxon>
        <taxon>Pseudomonadota</taxon>
        <taxon>Betaproteobacteria</taxon>
        <taxon>Burkholderiales</taxon>
        <taxon>Oxalobacteraceae</taxon>
        <taxon>Telluria group</taxon>
        <taxon>Massilia</taxon>
    </lineage>
</organism>
<proteinExistence type="predicted"/>
<sequence length="254" mass="26914">MRKILRVLLIAVGALAWIPAANAGLFTTNYGGLVAELSDCDDCASSTPTLFGGGQSINFFGNNYTGLYISSNGYLTFDAPHTRFDTQPIDTQTVGPMIAGLFTDLDTTADSESNVYVNNLTVGEIIVTYEMVFHSGDNTMRSTFQLLVRSDQKSIPAGEGQLGFFYGDINDSNLVSAGFGDGLITVDPREVSFASDVPGITLSNNAPRFYTLEGGGTVEPPPAGVPEPASLMLIGVGMAALAACRFRLRPRSAT</sequence>
<evidence type="ECO:0000313" key="3">
    <source>
        <dbReference type="EMBL" id="PIL46957.1"/>
    </source>
</evidence>
<keyword evidence="1" id="KW-0732">Signal</keyword>